<protein>
    <submittedName>
        <fullName evidence="1">Alpha-2,3-sialyltransferase</fullName>
    </submittedName>
</protein>
<reference evidence="1" key="1">
    <citation type="submission" date="2023-02" db="EMBL/GenBank/DDBJ databases">
        <title>Genome sequence of Hyphococcus flavus.</title>
        <authorList>
            <person name="Rong J.-C."/>
            <person name="Zhao Q."/>
            <person name="Yi M."/>
            <person name="Wu J.-Y."/>
        </authorList>
    </citation>
    <scope>NUCLEOTIDE SEQUENCE</scope>
    <source>
        <strain evidence="1">MCCC 1K03223</strain>
    </source>
</reference>
<dbReference type="InterPro" id="IPR036715">
    <property type="entry name" value="A-2_3-sialylTrfase_sf"/>
</dbReference>
<gene>
    <name evidence="1" type="ORF">PUV54_04680</name>
</gene>
<evidence type="ECO:0000313" key="1">
    <source>
        <dbReference type="EMBL" id="WDI32489.1"/>
    </source>
</evidence>
<dbReference type="Gene3D" id="3.90.1480.10">
    <property type="entry name" value="Alpha-2,3-sialyltransferase"/>
    <property type="match status" value="1"/>
</dbReference>
<dbReference type="EMBL" id="CP118166">
    <property type="protein sequence ID" value="WDI32489.1"/>
    <property type="molecule type" value="Genomic_DNA"/>
</dbReference>
<organism evidence="1 2">
    <name type="scientific">Hyphococcus flavus</name>
    <dbReference type="NCBI Taxonomy" id="1866326"/>
    <lineage>
        <taxon>Bacteria</taxon>
        <taxon>Pseudomonadati</taxon>
        <taxon>Pseudomonadota</taxon>
        <taxon>Alphaproteobacteria</taxon>
        <taxon>Parvularculales</taxon>
        <taxon>Parvularculaceae</taxon>
        <taxon>Hyphococcus</taxon>
    </lineage>
</organism>
<dbReference type="KEGG" id="hfl:PUV54_04680"/>
<dbReference type="RefSeq" id="WP_274494413.1">
    <property type="nucleotide sequence ID" value="NZ_CP118166.1"/>
</dbReference>
<proteinExistence type="predicted"/>
<dbReference type="SUPFAM" id="SSF102414">
    <property type="entry name" value="Alpha-2,3/8-sialyltransferase CstII"/>
    <property type="match status" value="1"/>
</dbReference>
<sequence>MTSQTENSATRRLTAPAVYPSKLYGHFSIGADPVTARLHARRKEPLFIICPGPTSLEIDPAQVVGNGVIFRMNTFFIEEQARFSKKIDAYFWSNGNDVLYDELQRAIEVENYEIDSFFSPLLLRREDKNPKKVREYQKLFQPASDHWAVIGLNPVLGREMMGRPLPTQAFQTLATGAVMGFEEIHLIGVDMYSDKTRRYAYDYPERMKAKVDEKHYAPSYERGAHGHERDLIFLETIRSQFPNTRIYNASRVSPLKEFLPNSPLMENAPLSSVSMISTGAPKKQRSAHHNALRHRVLKWARTLKAKTLNILGAGK</sequence>
<dbReference type="AlphaFoldDB" id="A0AAF0CGK5"/>
<dbReference type="Proteomes" id="UP001214043">
    <property type="component" value="Chromosome"/>
</dbReference>
<dbReference type="InterPro" id="IPR009251">
    <property type="entry name" value="A-2_3-sialyltransferase"/>
</dbReference>
<keyword evidence="2" id="KW-1185">Reference proteome</keyword>
<evidence type="ECO:0000313" key="2">
    <source>
        <dbReference type="Proteomes" id="UP001214043"/>
    </source>
</evidence>
<name>A0AAF0CGK5_9PROT</name>
<dbReference type="Pfam" id="PF06002">
    <property type="entry name" value="CST-I"/>
    <property type="match status" value="1"/>
</dbReference>
<accession>A0AAF0CGK5</accession>